<feature type="signal peptide" evidence="1">
    <location>
        <begin position="1"/>
        <end position="20"/>
    </location>
</feature>
<dbReference type="EMBL" id="QJJX01000018">
    <property type="protein sequence ID" value="PXX21530.1"/>
    <property type="molecule type" value="Genomic_DNA"/>
</dbReference>
<sequence length="217" mass="24338">MKKTIIFTLLSLALCLPIAAQDVRFGALAGVNVHTANYLDAKMGFGIGAKAELGFKNLTEGWYADASLQFESHPWQVKFDGLGTNLYKTFTEHASPWYLMLPIHVGYKFPVSQNVKLLVNGGPYVGMGLFGKLKYEMVKLDDKTEEGTTYDNVFTAKDGFGNKIQNRFAWGAGVRVGLEVKDKYQFILGYDRGFNQFYSNFGNSRMGLYSLSFAYMF</sequence>
<keyword evidence="4" id="KW-1185">Reference proteome</keyword>
<feature type="domain" description="Outer membrane protein beta-barrel" evidence="2">
    <location>
        <begin position="20"/>
        <end position="197"/>
    </location>
</feature>
<dbReference type="SUPFAM" id="SSF103515">
    <property type="entry name" value="Autotransporter"/>
    <property type="match status" value="1"/>
</dbReference>
<name>A0A318HXZ0_9BACT</name>
<dbReference type="STRING" id="1122991.GCA_000613445_01803"/>
<dbReference type="AlphaFoldDB" id="A0A318HXZ0"/>
<dbReference type="Proteomes" id="UP000248314">
    <property type="component" value="Unassembled WGS sequence"/>
</dbReference>
<organism evidence="3 4">
    <name type="scientific">Hoylesella shahii DSM 15611 = JCM 12083</name>
    <dbReference type="NCBI Taxonomy" id="1122991"/>
    <lineage>
        <taxon>Bacteria</taxon>
        <taxon>Pseudomonadati</taxon>
        <taxon>Bacteroidota</taxon>
        <taxon>Bacteroidia</taxon>
        <taxon>Bacteroidales</taxon>
        <taxon>Prevotellaceae</taxon>
        <taxon>Hoylesella</taxon>
    </lineage>
</organism>
<accession>A0A318HXZ0</accession>
<dbReference type="RefSeq" id="WP_025816037.1">
    <property type="nucleotide sequence ID" value="NZ_BAIZ01000017.1"/>
</dbReference>
<evidence type="ECO:0000259" key="2">
    <source>
        <dbReference type="Pfam" id="PF13568"/>
    </source>
</evidence>
<dbReference type="InterPro" id="IPR025665">
    <property type="entry name" value="Beta-barrel_OMP_2"/>
</dbReference>
<dbReference type="OrthoDB" id="1041121at2"/>
<evidence type="ECO:0000313" key="4">
    <source>
        <dbReference type="Proteomes" id="UP000248314"/>
    </source>
</evidence>
<feature type="chain" id="PRO_5016288945" evidence="1">
    <location>
        <begin position="21"/>
        <end position="217"/>
    </location>
</feature>
<reference evidence="3 4" key="1">
    <citation type="submission" date="2018-05" db="EMBL/GenBank/DDBJ databases">
        <title>Genomic Encyclopedia of Type Strains, Phase I: the one thousand microbial genomes (KMG-I) project.</title>
        <authorList>
            <person name="Kyrpides N."/>
        </authorList>
    </citation>
    <scope>NUCLEOTIDE SEQUENCE [LARGE SCALE GENOMIC DNA]</scope>
    <source>
        <strain evidence="3 4">DSM 15611</strain>
    </source>
</reference>
<gene>
    <name evidence="3" type="ORF">EJ73_01672</name>
</gene>
<evidence type="ECO:0000313" key="3">
    <source>
        <dbReference type="EMBL" id="PXX21530.1"/>
    </source>
</evidence>
<comment type="caution">
    <text evidence="3">The sequence shown here is derived from an EMBL/GenBank/DDBJ whole genome shotgun (WGS) entry which is preliminary data.</text>
</comment>
<proteinExistence type="predicted"/>
<protein>
    <submittedName>
        <fullName evidence="3">Outer membrane protein with beta-barrel domain</fullName>
    </submittedName>
</protein>
<keyword evidence="1" id="KW-0732">Signal</keyword>
<dbReference type="InterPro" id="IPR036709">
    <property type="entry name" value="Autotransporte_beta_dom_sf"/>
</dbReference>
<evidence type="ECO:0000256" key="1">
    <source>
        <dbReference type="SAM" id="SignalP"/>
    </source>
</evidence>
<dbReference type="Pfam" id="PF13568">
    <property type="entry name" value="OMP_b-brl_2"/>
    <property type="match status" value="1"/>
</dbReference>